<gene>
    <name evidence="2" type="ORF">GPJ59_11290</name>
</gene>
<evidence type="ECO:0000313" key="2">
    <source>
        <dbReference type="EMBL" id="MBW5482449.1"/>
    </source>
</evidence>
<evidence type="ECO:0000313" key="3">
    <source>
        <dbReference type="Proteomes" id="UP000812013"/>
    </source>
</evidence>
<feature type="transmembrane region" description="Helical" evidence="1">
    <location>
        <begin position="82"/>
        <end position="101"/>
    </location>
</feature>
<comment type="caution">
    <text evidence="2">The sequence shown here is derived from an EMBL/GenBank/DDBJ whole genome shotgun (WGS) entry which is preliminary data.</text>
</comment>
<proteinExistence type="predicted"/>
<feature type="transmembrane region" description="Helical" evidence="1">
    <location>
        <begin position="132"/>
        <end position="150"/>
    </location>
</feature>
<protein>
    <recommendedName>
        <fullName evidence="4">ABC transporter</fullName>
    </recommendedName>
</protein>
<dbReference type="EMBL" id="WTFF01000058">
    <property type="protein sequence ID" value="MBW5482449.1"/>
    <property type="molecule type" value="Genomic_DNA"/>
</dbReference>
<organism evidence="2 3">
    <name type="scientific">Streptomyces bambusae</name>
    <dbReference type="NCBI Taxonomy" id="1550616"/>
    <lineage>
        <taxon>Bacteria</taxon>
        <taxon>Bacillati</taxon>
        <taxon>Actinomycetota</taxon>
        <taxon>Actinomycetes</taxon>
        <taxon>Kitasatosporales</taxon>
        <taxon>Streptomycetaceae</taxon>
        <taxon>Streptomyces</taxon>
    </lineage>
</organism>
<evidence type="ECO:0008006" key="4">
    <source>
        <dbReference type="Google" id="ProtNLM"/>
    </source>
</evidence>
<feature type="transmembrane region" description="Helical" evidence="1">
    <location>
        <begin position="44"/>
        <end position="61"/>
    </location>
</feature>
<accession>A0ABS6Z3X1</accession>
<keyword evidence="1" id="KW-1133">Transmembrane helix</keyword>
<keyword evidence="1" id="KW-0812">Transmembrane</keyword>
<name>A0ABS6Z3X1_9ACTN</name>
<reference evidence="2 3" key="1">
    <citation type="submission" date="2019-12" db="EMBL/GenBank/DDBJ databases">
        <title>Genome sequence of Streptomyces bambusae.</title>
        <authorList>
            <person name="Bansal K."/>
            <person name="Choksket S."/>
            <person name="Korpole S."/>
            <person name="Patil P.B."/>
        </authorList>
    </citation>
    <scope>NUCLEOTIDE SEQUENCE [LARGE SCALE GENOMIC DNA]</scope>
    <source>
        <strain evidence="2 3">SK60</strain>
    </source>
</reference>
<feature type="transmembrane region" description="Helical" evidence="1">
    <location>
        <begin position="107"/>
        <end position="125"/>
    </location>
</feature>
<dbReference type="Proteomes" id="UP000812013">
    <property type="component" value="Unassembled WGS sequence"/>
</dbReference>
<feature type="transmembrane region" description="Helical" evidence="1">
    <location>
        <begin position="170"/>
        <end position="189"/>
    </location>
</feature>
<sequence length="204" mass="20868">MNWWLKSRAVLTLAGCTVLMTLAGLAFGSTELPLPALTGGSGRFLLAGLTPVLPAVLWLNSTGRVGPHTESTAVRAVARWDTALATGLATAVLALTLVGHLLGADVIALTVGRNTIVFIGIALVLEPLAGHRSAAVLTSVVPLFCAAAGWRSGGVGAEPWALILHPGNSVPAFAASLTLLAAGAVFSFVRPFGTRASWLREATA</sequence>
<keyword evidence="1" id="KW-0472">Membrane</keyword>
<keyword evidence="3" id="KW-1185">Reference proteome</keyword>
<dbReference type="RefSeq" id="WP_219666683.1">
    <property type="nucleotide sequence ID" value="NZ_WTFF01000058.1"/>
</dbReference>
<evidence type="ECO:0000256" key="1">
    <source>
        <dbReference type="SAM" id="Phobius"/>
    </source>
</evidence>